<name>A0A1Y4LW93_9FIRM</name>
<dbReference type="EMBL" id="NFKL01000001">
    <property type="protein sequence ID" value="OUP60894.1"/>
    <property type="molecule type" value="Genomic_DNA"/>
</dbReference>
<gene>
    <name evidence="1" type="ORF">B5F15_01315</name>
</gene>
<organism evidence="1 2">
    <name type="scientific">Butyricicoccus pullicaecorum</name>
    <dbReference type="NCBI Taxonomy" id="501571"/>
    <lineage>
        <taxon>Bacteria</taxon>
        <taxon>Bacillati</taxon>
        <taxon>Bacillota</taxon>
        <taxon>Clostridia</taxon>
        <taxon>Eubacteriales</taxon>
        <taxon>Butyricicoccaceae</taxon>
        <taxon>Butyricicoccus</taxon>
    </lineage>
</organism>
<dbReference type="Gene3D" id="3.40.50.450">
    <property type="match status" value="1"/>
</dbReference>
<evidence type="ECO:0008006" key="3">
    <source>
        <dbReference type="Google" id="ProtNLM"/>
    </source>
</evidence>
<comment type="caution">
    <text evidence="1">The sequence shown here is derived from an EMBL/GenBank/DDBJ whole genome shotgun (WGS) entry which is preliminary data.</text>
</comment>
<protein>
    <recommendedName>
        <fullName evidence="3">DUF1273 domain-containing protein</fullName>
    </recommendedName>
</protein>
<reference evidence="2" key="1">
    <citation type="submission" date="2017-04" db="EMBL/GenBank/DDBJ databases">
        <title>Function of individual gut microbiota members based on whole genome sequencing of pure cultures obtained from chicken caecum.</title>
        <authorList>
            <person name="Medvecky M."/>
            <person name="Cejkova D."/>
            <person name="Polansky O."/>
            <person name="Karasova D."/>
            <person name="Kubasova T."/>
            <person name="Cizek A."/>
            <person name="Rychlik I."/>
        </authorList>
    </citation>
    <scope>NUCLEOTIDE SEQUENCE [LARGE SCALE GENOMIC DNA]</scope>
    <source>
        <strain evidence="2">An179</strain>
    </source>
</reference>
<evidence type="ECO:0000313" key="1">
    <source>
        <dbReference type="EMBL" id="OUP60894.1"/>
    </source>
</evidence>
<proteinExistence type="predicted"/>
<dbReference type="AlphaFoldDB" id="A0A1Y4LW93"/>
<accession>A0A1Y4LW93</accession>
<evidence type="ECO:0000313" key="2">
    <source>
        <dbReference type="Proteomes" id="UP000195326"/>
    </source>
</evidence>
<dbReference type="SUPFAM" id="SSF102405">
    <property type="entry name" value="MCP/YpsA-like"/>
    <property type="match status" value="1"/>
</dbReference>
<dbReference type="Proteomes" id="UP000195326">
    <property type="component" value="Unassembled WGS sequence"/>
</dbReference>
<sequence length="150" mass="17685">MENSFRLEEVLEDIICRLLWEKEYVEFLVGRDGDFDQLVSSTVKRCKRKVGDHNSALIWIQPYPKAEYLNDEESFHNYYDEIEICETSASAHFKAAIQIRNRSLVDRSHLAVFFVEQKHGGAYQTMRYAEKKKLPLINLWETIHQSPNTD</sequence>